<dbReference type="InterPro" id="IPR011050">
    <property type="entry name" value="Pectin_lyase_fold/virulence"/>
</dbReference>
<gene>
    <name evidence="3" type="ORF">GCM10007913_22640</name>
</gene>
<reference evidence="3" key="1">
    <citation type="journal article" date="2014" name="Int. J. Syst. Evol. Microbiol.">
        <title>Complete genome of a new Firmicutes species belonging to the dominant human colonic microbiota ('Ruminococcus bicirculans') reveals two chromosomes and a selective capacity to utilize plant glucans.</title>
        <authorList>
            <consortium name="NISC Comparative Sequencing Program"/>
            <person name="Wegmann U."/>
            <person name="Louis P."/>
            <person name="Goesmann A."/>
            <person name="Henrissat B."/>
            <person name="Duncan S.H."/>
            <person name="Flint H.J."/>
        </authorList>
    </citation>
    <scope>NUCLEOTIDE SEQUENCE</scope>
    <source>
        <strain evidence="3">NBRC 103855</strain>
    </source>
</reference>
<evidence type="ECO:0000256" key="1">
    <source>
        <dbReference type="SAM" id="SignalP"/>
    </source>
</evidence>
<feature type="domain" description="Right handed beta helix" evidence="2">
    <location>
        <begin position="136"/>
        <end position="227"/>
    </location>
</feature>
<sequence>MGDLRMTKLSLLNRRQALAGFGAAGFMASSAHAAAPVHAEDFGVIPAFPDDQTRAMQAALDAAAAQGAALILPSGSIFVRDLQLPGQLTIEGVPGATQLASWNGGRIAQAGNISNLVLRNIVFDARNATALEGDALLEITGALAVTIERCSFTNSPATGLRIAESGVTVSDCDFARHGDAAIHATDNHNLLVTGNRISDCGNAGIRVWRSEPGADGSIVTGNRIAKIDWRGGGNGQNGNGINVFRADEVILSDNHIADCAFSAIRLNTTNNIQVSGNLCLRSGEVAIFSEFDFSGSVIANNIVDTAAAGISMTNLDSGGQIAVCTGNIVRNITPLSVVNPDTRPYGIAAEAEAAITGNTVQNVPGIAIAAGNGPFLRNVLIASNVIQASNIGIAVSVADGAGAVHIANNIISDVRDHAVVGMAWSDIVEPDLVTNAGRFANVTVDSVTVGRSPRS</sequence>
<evidence type="ECO:0000313" key="4">
    <source>
        <dbReference type="Proteomes" id="UP001161406"/>
    </source>
</evidence>
<keyword evidence="1" id="KW-0732">Signal</keyword>
<comment type="caution">
    <text evidence="3">The sequence shown here is derived from an EMBL/GenBank/DDBJ whole genome shotgun (WGS) entry which is preliminary data.</text>
</comment>
<dbReference type="InterPro" id="IPR006311">
    <property type="entry name" value="TAT_signal"/>
</dbReference>
<dbReference type="InterPro" id="IPR039448">
    <property type="entry name" value="Beta_helix"/>
</dbReference>
<dbReference type="SMART" id="SM00710">
    <property type="entry name" value="PbH1"/>
    <property type="match status" value="9"/>
</dbReference>
<keyword evidence="4" id="KW-1185">Reference proteome</keyword>
<reference evidence="3" key="2">
    <citation type="submission" date="2023-01" db="EMBL/GenBank/DDBJ databases">
        <title>Draft genome sequence of Devosia yakushimensis strain NBRC 103855.</title>
        <authorList>
            <person name="Sun Q."/>
            <person name="Mori K."/>
        </authorList>
    </citation>
    <scope>NUCLEOTIDE SEQUENCE</scope>
    <source>
        <strain evidence="3">NBRC 103855</strain>
    </source>
</reference>
<accession>A0ABQ5UG13</accession>
<dbReference type="InterPro" id="IPR006626">
    <property type="entry name" value="PbH1"/>
</dbReference>
<dbReference type="NCBIfam" id="TIGR03808">
    <property type="entry name" value="RR_plus_rpt_1"/>
    <property type="match status" value="1"/>
</dbReference>
<name>A0ABQ5UG13_9HYPH</name>
<feature type="chain" id="PRO_5046809373" evidence="1">
    <location>
        <begin position="34"/>
        <end position="455"/>
    </location>
</feature>
<evidence type="ECO:0000259" key="2">
    <source>
        <dbReference type="Pfam" id="PF13229"/>
    </source>
</evidence>
<dbReference type="Pfam" id="PF13229">
    <property type="entry name" value="Beta_helix"/>
    <property type="match status" value="1"/>
</dbReference>
<dbReference type="Gene3D" id="2.160.20.10">
    <property type="entry name" value="Single-stranded right-handed beta-helix, Pectin lyase-like"/>
    <property type="match status" value="1"/>
</dbReference>
<dbReference type="SUPFAM" id="SSF51126">
    <property type="entry name" value="Pectin lyase-like"/>
    <property type="match status" value="2"/>
</dbReference>
<feature type="signal peptide" evidence="1">
    <location>
        <begin position="1"/>
        <end position="33"/>
    </location>
</feature>
<dbReference type="InterPro" id="IPR012334">
    <property type="entry name" value="Pectin_lyas_fold"/>
</dbReference>
<dbReference type="Proteomes" id="UP001161406">
    <property type="component" value="Unassembled WGS sequence"/>
</dbReference>
<dbReference type="PROSITE" id="PS51318">
    <property type="entry name" value="TAT"/>
    <property type="match status" value="1"/>
</dbReference>
<protein>
    <submittedName>
        <fullName evidence="3">Tat protein</fullName>
    </submittedName>
</protein>
<dbReference type="EMBL" id="BSNG01000001">
    <property type="protein sequence ID" value="GLQ10332.1"/>
    <property type="molecule type" value="Genomic_DNA"/>
</dbReference>
<evidence type="ECO:0000313" key="3">
    <source>
        <dbReference type="EMBL" id="GLQ10332.1"/>
    </source>
</evidence>
<dbReference type="InterPro" id="IPR022388">
    <property type="entry name" value="CHP03808"/>
</dbReference>
<proteinExistence type="predicted"/>
<organism evidence="3 4">
    <name type="scientific">Devosia yakushimensis</name>
    <dbReference type="NCBI Taxonomy" id="470028"/>
    <lineage>
        <taxon>Bacteria</taxon>
        <taxon>Pseudomonadati</taxon>
        <taxon>Pseudomonadota</taxon>
        <taxon>Alphaproteobacteria</taxon>
        <taxon>Hyphomicrobiales</taxon>
        <taxon>Devosiaceae</taxon>
        <taxon>Devosia</taxon>
    </lineage>
</organism>